<protein>
    <submittedName>
        <fullName evidence="14">Fur family transcriptional regulator, ferric uptake regulator</fullName>
    </submittedName>
    <submittedName>
        <fullName evidence="12">Transcriptional repressor</fullName>
    </submittedName>
</protein>
<dbReference type="GO" id="GO:0000976">
    <property type="term" value="F:transcription cis-regulatory region binding"/>
    <property type="evidence" value="ECO:0007669"/>
    <property type="project" value="TreeGrafter"/>
</dbReference>
<reference evidence="14 15" key="1">
    <citation type="submission" date="2016-11" db="EMBL/GenBank/DDBJ databases">
        <authorList>
            <person name="Varghese N."/>
            <person name="Submissions S."/>
        </authorList>
    </citation>
    <scope>NUCLEOTIDE SEQUENCE [LARGE SCALE GENOMIC DNA]</scope>
    <source>
        <strain evidence="14 15">VTM4R57</strain>
    </source>
</reference>
<evidence type="ECO:0000256" key="4">
    <source>
        <dbReference type="ARBA" id="ARBA00022491"/>
    </source>
</evidence>
<evidence type="ECO:0000256" key="9">
    <source>
        <dbReference type="ARBA" id="ARBA00023125"/>
    </source>
</evidence>
<dbReference type="InterPro" id="IPR043135">
    <property type="entry name" value="Fur_C"/>
</dbReference>
<evidence type="ECO:0000256" key="5">
    <source>
        <dbReference type="ARBA" id="ARBA00022723"/>
    </source>
</evidence>
<evidence type="ECO:0000256" key="2">
    <source>
        <dbReference type="ARBA" id="ARBA00007957"/>
    </source>
</evidence>
<dbReference type="Proteomes" id="UP000184253">
    <property type="component" value="Unassembled WGS sequence"/>
</dbReference>
<evidence type="ECO:0000256" key="11">
    <source>
        <dbReference type="PIRSR" id="PIRSR602481-1"/>
    </source>
</evidence>
<dbReference type="GO" id="GO:0045892">
    <property type="term" value="P:negative regulation of DNA-templated transcription"/>
    <property type="evidence" value="ECO:0007669"/>
    <property type="project" value="TreeGrafter"/>
</dbReference>
<dbReference type="Gene3D" id="1.10.10.10">
    <property type="entry name" value="Winged helix-like DNA-binding domain superfamily/Winged helix DNA-binding domain"/>
    <property type="match status" value="1"/>
</dbReference>
<keyword evidence="9" id="KW-0238">DNA-binding</keyword>
<keyword evidence="8" id="KW-0805">Transcription regulation</keyword>
<evidence type="ECO:0000256" key="1">
    <source>
        <dbReference type="ARBA" id="ARBA00004496"/>
    </source>
</evidence>
<dbReference type="EMBL" id="PKJT01000002">
    <property type="protein sequence ID" value="PKZ83038.1"/>
    <property type="molecule type" value="Genomic_DNA"/>
</dbReference>
<evidence type="ECO:0000313" key="13">
    <source>
        <dbReference type="EMBL" id="PKZ83038.1"/>
    </source>
</evidence>
<dbReference type="InterPro" id="IPR036390">
    <property type="entry name" value="WH_DNA-bd_sf"/>
</dbReference>
<dbReference type="PANTHER" id="PTHR33202">
    <property type="entry name" value="ZINC UPTAKE REGULATION PROTEIN"/>
    <property type="match status" value="1"/>
</dbReference>
<comment type="similarity">
    <text evidence="2">Belongs to the Fur family.</text>
</comment>
<name>A0AAP3AFQ3_MICLU</name>
<comment type="subcellular location">
    <subcellularLocation>
        <location evidence="1">Cytoplasm</location>
    </subcellularLocation>
</comment>
<dbReference type="EMBL" id="JALXKZ020000003">
    <property type="protein sequence ID" value="MCV7628326.1"/>
    <property type="molecule type" value="Genomic_DNA"/>
</dbReference>
<evidence type="ECO:0000313" key="15">
    <source>
        <dbReference type="Proteomes" id="UP000184253"/>
    </source>
</evidence>
<keyword evidence="3" id="KW-0963">Cytoplasm</keyword>
<reference evidence="12" key="3">
    <citation type="submission" date="2023-06" db="EMBL/GenBank/DDBJ databases">
        <title>lsaBGC provides a comprehensive framework for evolutionary analysis of biosynthetic gene clusters within focal taxa.</title>
        <authorList>
            <person name="Salamzade R."/>
            <person name="Sandstrom S."/>
            <person name="Kalan L.R."/>
        </authorList>
    </citation>
    <scope>NUCLEOTIDE SEQUENCE</scope>
    <source>
        <strain evidence="12">P3-SID899</strain>
    </source>
</reference>
<keyword evidence="5 11" id="KW-0479">Metal-binding</keyword>
<keyword evidence="10" id="KW-0804">Transcription</keyword>
<dbReference type="InterPro" id="IPR002481">
    <property type="entry name" value="FUR"/>
</dbReference>
<dbReference type="Gene3D" id="3.30.1490.190">
    <property type="match status" value="1"/>
</dbReference>
<dbReference type="CDD" id="cd07153">
    <property type="entry name" value="Fur_like"/>
    <property type="match status" value="1"/>
</dbReference>
<reference evidence="13 16" key="2">
    <citation type="submission" date="2017-12" db="EMBL/GenBank/DDBJ databases">
        <title>Phylogenetic diversity of female urinary microbiome.</title>
        <authorList>
            <person name="Thomas-White K."/>
            <person name="Wolfe A.J."/>
        </authorList>
    </citation>
    <scope>NUCLEOTIDE SEQUENCE [LARGE SCALE GENOMIC DNA]</scope>
    <source>
        <strain evidence="13 16">UMB0038</strain>
    </source>
</reference>
<evidence type="ECO:0000256" key="8">
    <source>
        <dbReference type="ARBA" id="ARBA00023015"/>
    </source>
</evidence>
<dbReference type="PANTHER" id="PTHR33202:SF18">
    <property type="entry name" value="TRANSCRIPTIONAL REGULATOR FURA"/>
    <property type="match status" value="1"/>
</dbReference>
<keyword evidence="4" id="KW-0678">Repressor</keyword>
<dbReference type="GO" id="GO:0005737">
    <property type="term" value="C:cytoplasm"/>
    <property type="evidence" value="ECO:0007669"/>
    <property type="project" value="UniProtKB-SubCell"/>
</dbReference>
<evidence type="ECO:0000256" key="3">
    <source>
        <dbReference type="ARBA" id="ARBA00022490"/>
    </source>
</evidence>
<dbReference type="SUPFAM" id="SSF46785">
    <property type="entry name" value="Winged helix' DNA-binding domain"/>
    <property type="match status" value="1"/>
</dbReference>
<feature type="binding site" evidence="11">
    <location>
        <position position="137"/>
    </location>
    <ligand>
        <name>Zn(2+)</name>
        <dbReference type="ChEBI" id="CHEBI:29105"/>
    </ligand>
</feature>
<dbReference type="Proteomes" id="UP000234847">
    <property type="component" value="Unassembled WGS sequence"/>
</dbReference>
<sequence length="142" mass="15260">METTTRDEDERTLLRGVGLRVTRPRLAVLTALADHPHADASTVLAAVRRALPGTSHQAVYDCLHALTEAGLVRSLQPAGSPARYEICTGDNHHHLVCRGCGTVVDVPCRTGSAPCLDAPEDHGFAVDEAEVYYWGLCAGCRE</sequence>
<comment type="cofactor">
    <cofactor evidence="11">
        <name>Zn(2+)</name>
        <dbReference type="ChEBI" id="CHEBI:29105"/>
    </cofactor>
    <text evidence="11">Binds 1 zinc ion per subunit.</text>
</comment>
<dbReference type="Pfam" id="PF01475">
    <property type="entry name" value="FUR"/>
    <property type="match status" value="1"/>
</dbReference>
<evidence type="ECO:0000313" key="16">
    <source>
        <dbReference type="Proteomes" id="UP000234847"/>
    </source>
</evidence>
<feature type="binding site" evidence="11">
    <location>
        <position position="100"/>
    </location>
    <ligand>
        <name>Zn(2+)</name>
        <dbReference type="ChEBI" id="CHEBI:29105"/>
    </ligand>
</feature>
<evidence type="ECO:0000313" key="12">
    <source>
        <dbReference type="EMBL" id="MCV7628326.1"/>
    </source>
</evidence>
<comment type="caution">
    <text evidence="12">The sequence shown here is derived from an EMBL/GenBank/DDBJ whole genome shotgun (WGS) entry which is preliminary data.</text>
</comment>
<evidence type="ECO:0000313" key="17">
    <source>
        <dbReference type="Proteomes" id="UP001205867"/>
    </source>
</evidence>
<dbReference type="GO" id="GO:0008270">
    <property type="term" value="F:zinc ion binding"/>
    <property type="evidence" value="ECO:0007669"/>
    <property type="project" value="TreeGrafter"/>
</dbReference>
<dbReference type="GO" id="GO:1900376">
    <property type="term" value="P:regulation of secondary metabolite biosynthetic process"/>
    <property type="evidence" value="ECO:0007669"/>
    <property type="project" value="TreeGrafter"/>
</dbReference>
<dbReference type="InterPro" id="IPR036388">
    <property type="entry name" value="WH-like_DNA-bd_sf"/>
</dbReference>
<evidence type="ECO:0000256" key="6">
    <source>
        <dbReference type="ARBA" id="ARBA00022833"/>
    </source>
</evidence>
<dbReference type="RefSeq" id="WP_002858246.1">
    <property type="nucleotide sequence ID" value="NZ_CBDRLD010000002.1"/>
</dbReference>
<dbReference type="EMBL" id="FRCE01000003">
    <property type="protein sequence ID" value="SHL47011.1"/>
    <property type="molecule type" value="Genomic_DNA"/>
</dbReference>
<feature type="binding site" evidence="11">
    <location>
        <position position="97"/>
    </location>
    <ligand>
        <name>Zn(2+)</name>
        <dbReference type="ChEBI" id="CHEBI:29105"/>
    </ligand>
</feature>
<keyword evidence="7" id="KW-0408">Iron</keyword>
<feature type="binding site" evidence="11">
    <location>
        <position position="140"/>
    </location>
    <ligand>
        <name>Zn(2+)</name>
        <dbReference type="ChEBI" id="CHEBI:29105"/>
    </ligand>
</feature>
<proteinExistence type="inferred from homology"/>
<gene>
    <name evidence="13" type="ORF">CYJ95_03885</name>
    <name evidence="12" type="ORF">M3A82_003060</name>
    <name evidence="14" type="ORF">SAMN04487849_103191</name>
</gene>
<evidence type="ECO:0000256" key="10">
    <source>
        <dbReference type="ARBA" id="ARBA00023163"/>
    </source>
</evidence>
<evidence type="ECO:0000313" key="14">
    <source>
        <dbReference type="EMBL" id="SHL47011.1"/>
    </source>
</evidence>
<keyword evidence="6 11" id="KW-0862">Zinc</keyword>
<dbReference type="GO" id="GO:0003700">
    <property type="term" value="F:DNA-binding transcription factor activity"/>
    <property type="evidence" value="ECO:0007669"/>
    <property type="project" value="InterPro"/>
</dbReference>
<dbReference type="Proteomes" id="UP001205867">
    <property type="component" value="Unassembled WGS sequence"/>
</dbReference>
<dbReference type="AlphaFoldDB" id="A0AAP3AFQ3"/>
<organism evidence="12 17">
    <name type="scientific">Micrococcus luteus</name>
    <name type="common">Micrococcus lysodeikticus</name>
    <dbReference type="NCBI Taxonomy" id="1270"/>
    <lineage>
        <taxon>Bacteria</taxon>
        <taxon>Bacillati</taxon>
        <taxon>Actinomycetota</taxon>
        <taxon>Actinomycetes</taxon>
        <taxon>Micrococcales</taxon>
        <taxon>Micrococcaceae</taxon>
        <taxon>Micrococcus</taxon>
    </lineage>
</organism>
<evidence type="ECO:0000256" key="7">
    <source>
        <dbReference type="ARBA" id="ARBA00023004"/>
    </source>
</evidence>
<accession>A0AAP3AFQ3</accession>